<proteinExistence type="inferred from homology"/>
<keyword evidence="8" id="KW-0812">Transmembrane</keyword>
<dbReference type="InterPro" id="IPR000223">
    <property type="entry name" value="Pept_S26A_signal_pept_1"/>
</dbReference>
<dbReference type="EMBL" id="WMZJ01000005">
    <property type="protein sequence ID" value="MTS54676.1"/>
    <property type="molecule type" value="Genomic_DNA"/>
</dbReference>
<comment type="catalytic activity">
    <reaction evidence="1 8">
        <text>Cleavage of hydrophobic, N-terminal signal or leader sequences from secreted and periplasmic proteins.</text>
        <dbReference type="EC" id="3.4.21.89"/>
    </reaction>
</comment>
<evidence type="ECO:0000256" key="9">
    <source>
        <dbReference type="RuleBase" id="RU362042"/>
    </source>
</evidence>
<comment type="subcellular location">
    <subcellularLocation>
        <location evidence="2">Cell membrane</location>
        <topology evidence="2">Single-pass type II membrane protein</topology>
    </subcellularLocation>
    <subcellularLocation>
        <location evidence="9">Membrane</location>
        <topology evidence="9">Single-pass type II membrane protein</topology>
    </subcellularLocation>
</comment>
<dbReference type="InterPro" id="IPR019756">
    <property type="entry name" value="Pept_S26A_signal_pept_1_Ser-AS"/>
</dbReference>
<gene>
    <name evidence="12" type="primary">lepB</name>
    <name evidence="13" type="ORF">DWZ19_01430</name>
    <name evidence="12" type="ORF">GMC94_07325</name>
    <name evidence="11" type="ORF">PNV36_09050</name>
    <name evidence="14" type="ORF">RDV49_03660</name>
</gene>
<evidence type="ECO:0000256" key="2">
    <source>
        <dbReference type="ARBA" id="ARBA00004401"/>
    </source>
</evidence>
<evidence type="ECO:0000313" key="13">
    <source>
        <dbReference type="EMBL" id="RHN27142.1"/>
    </source>
</evidence>
<evidence type="ECO:0000256" key="7">
    <source>
        <dbReference type="PIRSR" id="PIRSR600223-1"/>
    </source>
</evidence>
<sequence length="216" mass="24656">MSKRSSKQSSSSPVVRFLKEWGLFSIIVGLIIASRIYLWAPVKVDGHSMDPTLADSEYLLVVNHLSIDRFDIVVANEKDDDGKTKDIVKRVIGLPGDTIQYDNDTLYINGKKTNEPYLKDYIARFKKDKLQSTYTGKGFEENGELFRQLANTAQAFTVDKDGNPKFTLKLLDDEYLLLGDDRIVSKDSRQVGAFKKEQIKGQAVFRLWPIYPFKTY</sequence>
<reference evidence="11" key="3">
    <citation type="submission" date="2023-01" db="EMBL/GenBank/DDBJ databases">
        <title>Human gut microbiome strain richness.</title>
        <authorList>
            <person name="Chen-Liaw A."/>
        </authorList>
    </citation>
    <scope>NUCLEOTIDE SEQUENCE</scope>
    <source>
        <strain evidence="11">1001262st2_G8_1001262B_160229</strain>
    </source>
</reference>
<protein>
    <recommendedName>
        <fullName evidence="4 8">Signal peptidase I</fullName>
        <ecNumber evidence="4 8">3.4.21.89</ecNumber>
    </recommendedName>
</protein>
<dbReference type="GO" id="GO:0005886">
    <property type="term" value="C:plasma membrane"/>
    <property type="evidence" value="ECO:0007669"/>
    <property type="project" value="UniProtKB-SubCell"/>
</dbReference>
<organism evidence="12 16">
    <name type="scientific">Streptococcus parasanguinis</name>
    <dbReference type="NCBI Taxonomy" id="1318"/>
    <lineage>
        <taxon>Bacteria</taxon>
        <taxon>Bacillati</taxon>
        <taxon>Bacillota</taxon>
        <taxon>Bacilli</taxon>
        <taxon>Lactobacillales</taxon>
        <taxon>Streptococcaceae</taxon>
        <taxon>Streptococcus</taxon>
    </lineage>
</organism>
<dbReference type="PROSITE" id="PS00501">
    <property type="entry name" value="SPASE_I_1"/>
    <property type="match status" value="1"/>
</dbReference>
<feature type="active site" evidence="7">
    <location>
        <position position="48"/>
    </location>
</feature>
<dbReference type="MEROPS" id="S26.015"/>
<evidence type="ECO:0000256" key="4">
    <source>
        <dbReference type="ARBA" id="ARBA00013208"/>
    </source>
</evidence>
<evidence type="ECO:0000313" key="12">
    <source>
        <dbReference type="EMBL" id="MTS54676.1"/>
    </source>
</evidence>
<dbReference type="InterPro" id="IPR036286">
    <property type="entry name" value="LexA/Signal_pep-like_sf"/>
</dbReference>
<evidence type="ECO:0000313" key="14">
    <source>
        <dbReference type="EMBL" id="WNB83933.1"/>
    </source>
</evidence>
<reference evidence="14" key="4">
    <citation type="submission" date="2023-09" db="EMBL/GenBank/DDBJ databases">
        <title>Streptococcus_parasanguinius_hifiasm_complete_genome_Zymo_Research_ D6332.</title>
        <authorList>
            <person name="Damerum A."/>
        </authorList>
    </citation>
    <scope>NUCLEOTIDE SEQUENCE</scope>
    <source>
        <strain evidence="14">B-1756</strain>
    </source>
</reference>
<dbReference type="NCBIfam" id="TIGR02227">
    <property type="entry name" value="sigpep_I_bact"/>
    <property type="match status" value="1"/>
</dbReference>
<feature type="transmembrane region" description="Helical" evidence="8">
    <location>
        <begin position="21"/>
        <end position="40"/>
    </location>
</feature>
<evidence type="ECO:0000313" key="15">
    <source>
        <dbReference type="Proteomes" id="UP000285725"/>
    </source>
</evidence>
<feature type="active site" evidence="7">
    <location>
        <position position="89"/>
    </location>
</feature>
<dbReference type="InterPro" id="IPR019757">
    <property type="entry name" value="Pept_S26A_signal_pept_1_Lys-AS"/>
</dbReference>
<evidence type="ECO:0000256" key="5">
    <source>
        <dbReference type="ARBA" id="ARBA00022670"/>
    </source>
</evidence>
<dbReference type="Proteomes" id="UP000441330">
    <property type="component" value="Unassembled WGS sequence"/>
</dbReference>
<evidence type="ECO:0000256" key="3">
    <source>
        <dbReference type="ARBA" id="ARBA00009370"/>
    </source>
</evidence>
<dbReference type="CDD" id="cd06530">
    <property type="entry name" value="S26_SPase_I"/>
    <property type="match status" value="1"/>
</dbReference>
<dbReference type="EMBL" id="QRQU01000001">
    <property type="protein sequence ID" value="RHN27142.1"/>
    <property type="molecule type" value="Genomic_DNA"/>
</dbReference>
<reference evidence="13 15" key="1">
    <citation type="submission" date="2018-08" db="EMBL/GenBank/DDBJ databases">
        <title>A genome reference for cultivated species of the human gut microbiota.</title>
        <authorList>
            <person name="Zou Y."/>
            <person name="Xue W."/>
            <person name="Luo G."/>
        </authorList>
    </citation>
    <scope>NUCLEOTIDE SEQUENCE [LARGE SCALE GENOMIC DNA]</scope>
    <source>
        <strain evidence="13 15">AF30-12BH</strain>
    </source>
</reference>
<dbReference type="GO" id="GO:0006465">
    <property type="term" value="P:signal peptide processing"/>
    <property type="evidence" value="ECO:0007669"/>
    <property type="project" value="InterPro"/>
</dbReference>
<evidence type="ECO:0000259" key="10">
    <source>
        <dbReference type="Pfam" id="PF10502"/>
    </source>
</evidence>
<dbReference type="EMBL" id="CP133988">
    <property type="protein sequence ID" value="WNB83933.1"/>
    <property type="molecule type" value="Genomic_DNA"/>
</dbReference>
<keyword evidence="6 8" id="KW-0378">Hydrolase</keyword>
<dbReference type="EC" id="3.4.21.89" evidence="4 8"/>
<dbReference type="PROSITE" id="PS00760">
    <property type="entry name" value="SPASE_I_2"/>
    <property type="match status" value="1"/>
</dbReference>
<accession>A0A0F3H9V2</accession>
<keyword evidence="8" id="KW-1133">Transmembrane helix</keyword>
<dbReference type="RefSeq" id="WP_003008799.1">
    <property type="nucleotide sequence ID" value="NZ_CABJDC010000001.1"/>
</dbReference>
<evidence type="ECO:0000256" key="6">
    <source>
        <dbReference type="ARBA" id="ARBA00022801"/>
    </source>
</evidence>
<dbReference type="Proteomes" id="UP001212685">
    <property type="component" value="Unassembled WGS sequence"/>
</dbReference>
<evidence type="ECO:0000256" key="8">
    <source>
        <dbReference type="RuleBase" id="RU003993"/>
    </source>
</evidence>
<dbReference type="Gene3D" id="2.10.109.10">
    <property type="entry name" value="Umud Fragment, subunit A"/>
    <property type="match status" value="1"/>
</dbReference>
<keyword evidence="5 8" id="KW-0645">Protease</keyword>
<dbReference type="GO" id="GO:0004252">
    <property type="term" value="F:serine-type endopeptidase activity"/>
    <property type="evidence" value="ECO:0007669"/>
    <property type="project" value="InterPro"/>
</dbReference>
<dbReference type="Pfam" id="PF10502">
    <property type="entry name" value="Peptidase_S26"/>
    <property type="match status" value="1"/>
</dbReference>
<dbReference type="GO" id="GO:0009003">
    <property type="term" value="F:signal peptidase activity"/>
    <property type="evidence" value="ECO:0007669"/>
    <property type="project" value="UniProtKB-EC"/>
</dbReference>
<dbReference type="Proteomes" id="UP000285725">
    <property type="component" value="Unassembled WGS sequence"/>
</dbReference>
<dbReference type="PRINTS" id="PR00727">
    <property type="entry name" value="LEADERPTASE"/>
</dbReference>
<comment type="similarity">
    <text evidence="3 9">Belongs to the peptidase S26 family.</text>
</comment>
<feature type="domain" description="Peptidase S26" evidence="10">
    <location>
        <begin position="20"/>
        <end position="208"/>
    </location>
</feature>
<dbReference type="PANTHER" id="PTHR43390:SF1">
    <property type="entry name" value="CHLOROPLAST PROCESSING PEPTIDASE"/>
    <property type="match status" value="1"/>
</dbReference>
<evidence type="ECO:0000313" key="16">
    <source>
        <dbReference type="Proteomes" id="UP000441330"/>
    </source>
</evidence>
<dbReference type="AlphaFoldDB" id="A0A0F3H9V2"/>
<keyword evidence="8" id="KW-0472">Membrane</keyword>
<evidence type="ECO:0000313" key="11">
    <source>
        <dbReference type="EMBL" id="MDB8620534.1"/>
    </source>
</evidence>
<name>A0A0F3H9V2_STRPA</name>
<reference evidence="12 16" key="2">
    <citation type="journal article" date="2019" name="Nat. Med.">
        <title>A library of human gut bacterial isolates paired with longitudinal multiomics data enables mechanistic microbiome research.</title>
        <authorList>
            <person name="Poyet M."/>
            <person name="Groussin M."/>
            <person name="Gibbons S.M."/>
            <person name="Avila-Pacheco J."/>
            <person name="Jiang X."/>
            <person name="Kearney S.M."/>
            <person name="Perrotta A.R."/>
            <person name="Berdy B."/>
            <person name="Zhao S."/>
            <person name="Lieberman T.D."/>
            <person name="Swanson P.K."/>
            <person name="Smith M."/>
            <person name="Roesemann S."/>
            <person name="Alexander J.E."/>
            <person name="Rich S.A."/>
            <person name="Livny J."/>
            <person name="Vlamakis H."/>
            <person name="Clish C."/>
            <person name="Bullock K."/>
            <person name="Deik A."/>
            <person name="Scott J."/>
            <person name="Pierce K.A."/>
            <person name="Xavier R.J."/>
            <person name="Alm E.J."/>
        </authorList>
    </citation>
    <scope>NUCLEOTIDE SEQUENCE [LARGE SCALE GENOMIC DNA]</scope>
    <source>
        <strain evidence="12 16">BIOML-A1</strain>
    </source>
</reference>
<dbReference type="PANTHER" id="PTHR43390">
    <property type="entry name" value="SIGNAL PEPTIDASE I"/>
    <property type="match status" value="1"/>
</dbReference>
<dbReference type="SUPFAM" id="SSF51306">
    <property type="entry name" value="LexA/Signal peptidase"/>
    <property type="match status" value="1"/>
</dbReference>
<dbReference type="EMBL" id="JAQMJV010000016">
    <property type="protein sequence ID" value="MDB8620534.1"/>
    <property type="molecule type" value="Genomic_DNA"/>
</dbReference>
<dbReference type="InterPro" id="IPR019533">
    <property type="entry name" value="Peptidase_S26"/>
</dbReference>
<dbReference type="Proteomes" id="UP001248323">
    <property type="component" value="Chromosome"/>
</dbReference>
<evidence type="ECO:0000256" key="1">
    <source>
        <dbReference type="ARBA" id="ARBA00000677"/>
    </source>
</evidence>